<keyword evidence="5 8" id="KW-0805">Transcription regulation</keyword>
<dbReference type="OrthoDB" id="6903254at2"/>
<dbReference type="HOGENOM" id="CLU_189182_0_0_6"/>
<dbReference type="GO" id="GO:0003677">
    <property type="term" value="F:DNA binding"/>
    <property type="evidence" value="ECO:0007669"/>
    <property type="project" value="UniProtKB-KW"/>
</dbReference>
<name>I2B4A0_SHIBC</name>
<keyword evidence="2 8" id="KW-0479">Metal-binding</keyword>
<dbReference type="GO" id="GO:0005506">
    <property type="term" value="F:iron ion binding"/>
    <property type="evidence" value="ECO:0007669"/>
    <property type="project" value="UniProtKB-UniRule"/>
</dbReference>
<accession>K6UWE3</accession>
<dbReference type="EMBL" id="CP001560">
    <property type="protein sequence ID" value="AFJ45354.1"/>
    <property type="molecule type" value="Genomic_DNA"/>
</dbReference>
<dbReference type="Gene3D" id="1.10.10.10">
    <property type="entry name" value="Winged helix-like DNA-binding domain superfamily/Winged helix DNA-binding domain"/>
    <property type="match status" value="1"/>
</dbReference>
<evidence type="ECO:0000256" key="5">
    <source>
        <dbReference type="ARBA" id="ARBA00023015"/>
    </source>
</evidence>
<reference evidence="10 11" key="1">
    <citation type="journal article" date="2012" name="J. Bacteriol.">
        <title>Complete genome sequence of the B12-producing Shimwellia blattae strain DSM 4481, isolated from a cockroach.</title>
        <authorList>
            <person name="Brzuszkiewicz E."/>
            <person name="Waschkowitz T."/>
            <person name="Wiezer A."/>
            <person name="Daniel R."/>
        </authorList>
    </citation>
    <scope>NUCLEOTIDE SEQUENCE [LARGE SCALE GENOMIC DNA]</scope>
    <source>
        <strain evidence="11">ATCC 29907 / DSM 4481 / JCM 1650 / NBRC 105725 / CDC 9005-74</strain>
    </source>
</reference>
<dbReference type="GO" id="GO:0051536">
    <property type="term" value="F:iron-sulfur cluster binding"/>
    <property type="evidence" value="ECO:0007669"/>
    <property type="project" value="UniProtKB-KW"/>
</dbReference>
<protein>
    <recommendedName>
        <fullName evidence="8">Probable [Fe-S]-dependent transcriptional repressor</fullName>
    </recommendedName>
</protein>
<feature type="domain" description="Transcriptional regulator HTH-type FeoC" evidence="9">
    <location>
        <begin position="3"/>
        <end position="69"/>
    </location>
</feature>
<comment type="function">
    <text evidence="8">May function as a transcriptional regulator that controls feoABC expression.</text>
</comment>
<dbReference type="Proteomes" id="UP000001955">
    <property type="component" value="Chromosome"/>
</dbReference>
<evidence type="ECO:0000256" key="1">
    <source>
        <dbReference type="ARBA" id="ARBA00022491"/>
    </source>
</evidence>
<accession>I2B4A0</accession>
<keyword evidence="6 8" id="KW-0238">DNA-binding</keyword>
<keyword evidence="11" id="KW-1185">Reference proteome</keyword>
<gene>
    <name evidence="10" type="primary">yhgG</name>
    <name evidence="8" type="synonym">feoC</name>
    <name evidence="10" type="ordered locus">EBL_c02190</name>
</gene>
<evidence type="ECO:0000256" key="8">
    <source>
        <dbReference type="HAMAP-Rule" id="MF_01586"/>
    </source>
</evidence>
<dbReference type="KEGG" id="ebt:EBL_c02190"/>
<evidence type="ECO:0000313" key="11">
    <source>
        <dbReference type="Proteomes" id="UP000001955"/>
    </source>
</evidence>
<dbReference type="PATRIC" id="fig|630626.3.peg.226"/>
<dbReference type="InterPro" id="IPR023732">
    <property type="entry name" value="FeoC"/>
</dbReference>
<dbReference type="Pfam" id="PF09012">
    <property type="entry name" value="FeoC"/>
    <property type="match status" value="1"/>
</dbReference>
<feature type="binding site" evidence="8">
    <location>
        <position position="70"/>
    </location>
    <ligand>
        <name>iron-sulfur cluster</name>
        <dbReference type="ChEBI" id="CHEBI:30408"/>
    </ligand>
</feature>
<dbReference type="eggNOG" id="ENOG50330S2">
    <property type="taxonomic scope" value="Bacteria"/>
</dbReference>
<evidence type="ECO:0000259" key="9">
    <source>
        <dbReference type="Pfam" id="PF09012"/>
    </source>
</evidence>
<evidence type="ECO:0000256" key="4">
    <source>
        <dbReference type="ARBA" id="ARBA00023014"/>
    </source>
</evidence>
<keyword evidence="4 8" id="KW-0411">Iron-sulfur</keyword>
<comment type="similarity">
    <text evidence="8">Belongs to the FeoC family.</text>
</comment>
<feature type="binding site" evidence="8">
    <location>
        <position position="61"/>
    </location>
    <ligand>
        <name>iron-sulfur cluster</name>
        <dbReference type="ChEBI" id="CHEBI:30408"/>
    </ligand>
</feature>
<dbReference type="AlphaFoldDB" id="I2B4A0"/>
<proteinExistence type="inferred from homology"/>
<evidence type="ECO:0000256" key="6">
    <source>
        <dbReference type="ARBA" id="ARBA00023125"/>
    </source>
</evidence>
<dbReference type="InterPro" id="IPR015102">
    <property type="entry name" value="Tscrpt_reg_HTH_FeoC"/>
</dbReference>
<keyword evidence="3 8" id="KW-0408">Iron</keyword>
<feature type="binding site" evidence="8">
    <location>
        <position position="64"/>
    </location>
    <ligand>
        <name>iron-sulfur cluster</name>
        <dbReference type="ChEBI" id="CHEBI:30408"/>
    </ligand>
</feature>
<keyword evidence="7 8" id="KW-0804">Transcription</keyword>
<dbReference type="SUPFAM" id="SSF46785">
    <property type="entry name" value="Winged helix' DNA-binding domain"/>
    <property type="match status" value="1"/>
</dbReference>
<evidence type="ECO:0000256" key="2">
    <source>
        <dbReference type="ARBA" id="ARBA00022723"/>
    </source>
</evidence>
<feature type="binding site" evidence="8">
    <location>
        <position position="56"/>
    </location>
    <ligand>
        <name>iron-sulfur cluster</name>
        <dbReference type="ChEBI" id="CHEBI:30408"/>
    </ligand>
</feature>
<evidence type="ECO:0000256" key="3">
    <source>
        <dbReference type="ARBA" id="ARBA00023004"/>
    </source>
</evidence>
<dbReference type="InterPro" id="IPR036390">
    <property type="entry name" value="WH_DNA-bd_sf"/>
</dbReference>
<sequence>MATLIEVRDLLALRGRLEAGQISQLLNTPRPMVDAMLDRLAAMGKATTVTDDLSGCLHGSCKECPDGKKCQPVWWTLC</sequence>
<evidence type="ECO:0000256" key="7">
    <source>
        <dbReference type="ARBA" id="ARBA00023163"/>
    </source>
</evidence>
<keyword evidence="1 8" id="KW-0678">Repressor</keyword>
<dbReference type="HAMAP" id="MF_01586">
    <property type="entry name" value="FeoC"/>
    <property type="match status" value="1"/>
</dbReference>
<dbReference type="RefSeq" id="WP_002444765.1">
    <property type="nucleotide sequence ID" value="NC_017910.1"/>
</dbReference>
<organism evidence="10 11">
    <name type="scientific">Shimwellia blattae (strain ATCC 29907 / DSM 4481 / JCM 1650 / NBRC 105725 / CDC 9005-74)</name>
    <name type="common">Escherichia blattae</name>
    <dbReference type="NCBI Taxonomy" id="630626"/>
    <lineage>
        <taxon>Bacteria</taxon>
        <taxon>Pseudomonadati</taxon>
        <taxon>Pseudomonadota</taxon>
        <taxon>Gammaproteobacteria</taxon>
        <taxon>Enterobacterales</taxon>
        <taxon>Enterobacteriaceae</taxon>
        <taxon>Shimwellia</taxon>
    </lineage>
</organism>
<dbReference type="InterPro" id="IPR036388">
    <property type="entry name" value="WH-like_DNA-bd_sf"/>
</dbReference>
<evidence type="ECO:0000313" key="10">
    <source>
        <dbReference type="EMBL" id="AFJ45354.1"/>
    </source>
</evidence>
<dbReference type="NCBIfam" id="NF011960">
    <property type="entry name" value="PRK15431.1"/>
    <property type="match status" value="1"/>
</dbReference>
<dbReference type="STRING" id="630626.EBL_c02190"/>